<reference evidence="2 3" key="1">
    <citation type="submission" date="2023-01" db="EMBL/GenBank/DDBJ databases">
        <authorList>
            <person name="Whitehead M."/>
        </authorList>
    </citation>
    <scope>NUCLEOTIDE SEQUENCE [LARGE SCALE GENOMIC DNA]</scope>
</reference>
<evidence type="ECO:0000313" key="3">
    <source>
        <dbReference type="Proteomes" id="UP001160148"/>
    </source>
</evidence>
<dbReference type="GO" id="GO:0046983">
    <property type="term" value="F:protein dimerization activity"/>
    <property type="evidence" value="ECO:0007669"/>
    <property type="project" value="InterPro"/>
</dbReference>
<dbReference type="SUPFAM" id="SSF53098">
    <property type="entry name" value="Ribonuclease H-like"/>
    <property type="match status" value="1"/>
</dbReference>
<evidence type="ECO:0000259" key="1">
    <source>
        <dbReference type="Pfam" id="PF05699"/>
    </source>
</evidence>
<comment type="caution">
    <text evidence="2">The sequence shown here is derived from an EMBL/GenBank/DDBJ whole genome shotgun (WGS) entry which is preliminary data.</text>
</comment>
<dbReference type="InterPro" id="IPR012337">
    <property type="entry name" value="RNaseH-like_sf"/>
</dbReference>
<feature type="domain" description="HAT C-terminal dimerisation" evidence="1">
    <location>
        <begin position="58"/>
        <end position="116"/>
    </location>
</feature>
<dbReference type="EMBL" id="CARXXK010000001">
    <property type="protein sequence ID" value="CAI6343539.1"/>
    <property type="molecule type" value="Genomic_DNA"/>
</dbReference>
<keyword evidence="3" id="KW-1185">Reference proteome</keyword>
<dbReference type="Pfam" id="PF05699">
    <property type="entry name" value="Dimer_Tnp_hAT"/>
    <property type="match status" value="1"/>
</dbReference>
<evidence type="ECO:0000313" key="2">
    <source>
        <dbReference type="EMBL" id="CAI6343539.1"/>
    </source>
</evidence>
<name>A0AAV0VGY3_9HEMI</name>
<dbReference type="AlphaFoldDB" id="A0AAV0VGY3"/>
<protein>
    <recommendedName>
        <fullName evidence="1">HAT C-terminal dimerisation domain-containing protein</fullName>
    </recommendedName>
</protein>
<dbReference type="PANTHER" id="PTHR45749">
    <property type="match status" value="1"/>
</dbReference>
<dbReference type="Proteomes" id="UP001160148">
    <property type="component" value="Unassembled WGS sequence"/>
</dbReference>
<organism evidence="2 3">
    <name type="scientific">Macrosiphum euphorbiae</name>
    <name type="common">potato aphid</name>
    <dbReference type="NCBI Taxonomy" id="13131"/>
    <lineage>
        <taxon>Eukaryota</taxon>
        <taxon>Metazoa</taxon>
        <taxon>Ecdysozoa</taxon>
        <taxon>Arthropoda</taxon>
        <taxon>Hexapoda</taxon>
        <taxon>Insecta</taxon>
        <taxon>Pterygota</taxon>
        <taxon>Neoptera</taxon>
        <taxon>Paraneoptera</taxon>
        <taxon>Hemiptera</taxon>
        <taxon>Sternorrhyncha</taxon>
        <taxon>Aphidomorpha</taxon>
        <taxon>Aphidoidea</taxon>
        <taxon>Aphididae</taxon>
        <taxon>Macrosiphini</taxon>
        <taxon>Macrosiphum</taxon>
    </lineage>
</organism>
<dbReference type="PANTHER" id="PTHR45749:SF23">
    <property type="entry name" value="ZINC FINGER MYM-TYPE PROTEIN 1-LIKE"/>
    <property type="match status" value="1"/>
</dbReference>
<accession>A0AAV0VGY3</accession>
<dbReference type="InterPro" id="IPR008906">
    <property type="entry name" value="HATC_C_dom"/>
</dbReference>
<sequence length="138" mass="16047">MPFRHQSAVLQKYYFKDLPVSFSNEYIHFQSYLLTLPKDNAPKTILGMLQKIIESDLQDVFPYISIALRMFLCCPASNCSAERSFSALKRIKTYLRSSTKDDPLNDLAILNIESELTVNINYDDIINKFIKLKARRKM</sequence>
<gene>
    <name evidence="2" type="ORF">MEUPH1_LOCUS792</name>
</gene>
<proteinExistence type="predicted"/>